<proteinExistence type="predicted"/>
<evidence type="ECO:0000313" key="1">
    <source>
        <dbReference type="EMBL" id="MBB5068015.1"/>
    </source>
</evidence>
<sequence>MRARYRISRADADEDLMAVVLDHALTRARSGSPDTVDQVSRRYGFSSDAASFVVERLAHEYVDRVDGRPGYAKVAGELGLSEAHVRNEALQYAREARENFEPCTPGELADRYGLSRNEAESVLDYAENVADDSDFDMEWE</sequence>
<organism evidence="1 2">
    <name type="scientific">Saccharopolyspora gloriosae</name>
    <dbReference type="NCBI Taxonomy" id="455344"/>
    <lineage>
        <taxon>Bacteria</taxon>
        <taxon>Bacillati</taxon>
        <taxon>Actinomycetota</taxon>
        <taxon>Actinomycetes</taxon>
        <taxon>Pseudonocardiales</taxon>
        <taxon>Pseudonocardiaceae</taxon>
        <taxon>Saccharopolyspora</taxon>
    </lineage>
</organism>
<comment type="caution">
    <text evidence="1">The sequence shown here is derived from an EMBL/GenBank/DDBJ whole genome shotgun (WGS) entry which is preliminary data.</text>
</comment>
<dbReference type="AlphaFoldDB" id="A0A840ND16"/>
<protein>
    <submittedName>
        <fullName evidence="1">Uncharacterized protein</fullName>
    </submittedName>
</protein>
<dbReference type="RefSeq" id="WP_184477786.1">
    <property type="nucleotide sequence ID" value="NZ_JACHIV010000001.1"/>
</dbReference>
<evidence type="ECO:0000313" key="2">
    <source>
        <dbReference type="Proteomes" id="UP000580474"/>
    </source>
</evidence>
<dbReference type="Proteomes" id="UP000580474">
    <property type="component" value="Unassembled WGS sequence"/>
</dbReference>
<gene>
    <name evidence="1" type="ORF">BJ969_001103</name>
</gene>
<dbReference type="EMBL" id="JACHIV010000001">
    <property type="protein sequence ID" value="MBB5068015.1"/>
    <property type="molecule type" value="Genomic_DNA"/>
</dbReference>
<keyword evidence="2" id="KW-1185">Reference proteome</keyword>
<accession>A0A840ND16</accession>
<reference evidence="1 2" key="1">
    <citation type="submission" date="2020-08" db="EMBL/GenBank/DDBJ databases">
        <title>Sequencing the genomes of 1000 actinobacteria strains.</title>
        <authorList>
            <person name="Klenk H.-P."/>
        </authorList>
    </citation>
    <scope>NUCLEOTIDE SEQUENCE [LARGE SCALE GENOMIC DNA]</scope>
    <source>
        <strain evidence="1 2">DSM 45582</strain>
    </source>
</reference>
<name>A0A840ND16_9PSEU</name>